<dbReference type="EC" id="2.4.99.28" evidence="10"/>
<keyword evidence="17" id="KW-1185">Reference proteome</keyword>
<dbReference type="InterPro" id="IPR023346">
    <property type="entry name" value="Lysozyme-like_dom_sf"/>
</dbReference>
<dbReference type="Pfam" id="PF00912">
    <property type="entry name" value="Transgly"/>
    <property type="match status" value="1"/>
</dbReference>
<dbReference type="Gene3D" id="3.40.710.10">
    <property type="entry name" value="DD-peptidase/beta-lactamase superfamily"/>
    <property type="match status" value="1"/>
</dbReference>
<feature type="domain" description="Glycosyl transferase family 51" evidence="15">
    <location>
        <begin position="66"/>
        <end position="229"/>
    </location>
</feature>
<comment type="similarity">
    <text evidence="2">In the C-terminal section; belongs to the transpeptidase family.</text>
</comment>
<dbReference type="SUPFAM" id="SSF56601">
    <property type="entry name" value="beta-lactamase/transpeptidase-like"/>
    <property type="match status" value="1"/>
</dbReference>
<evidence type="ECO:0000256" key="2">
    <source>
        <dbReference type="ARBA" id="ARBA00007090"/>
    </source>
</evidence>
<feature type="signal peptide" evidence="13">
    <location>
        <begin position="1"/>
        <end position="21"/>
    </location>
</feature>
<evidence type="ECO:0000256" key="9">
    <source>
        <dbReference type="ARBA" id="ARBA00023268"/>
    </source>
</evidence>
<keyword evidence="6" id="KW-0328">Glycosyltransferase</keyword>
<evidence type="ECO:0000256" key="8">
    <source>
        <dbReference type="ARBA" id="ARBA00022801"/>
    </source>
</evidence>
<evidence type="ECO:0000256" key="5">
    <source>
        <dbReference type="ARBA" id="ARBA00022670"/>
    </source>
</evidence>
<keyword evidence="4" id="KW-0121">Carboxypeptidase</keyword>
<evidence type="ECO:0000256" key="13">
    <source>
        <dbReference type="SAM" id="SignalP"/>
    </source>
</evidence>
<evidence type="ECO:0000256" key="12">
    <source>
        <dbReference type="SAM" id="MobiDB-lite"/>
    </source>
</evidence>
<evidence type="ECO:0000259" key="15">
    <source>
        <dbReference type="Pfam" id="PF00912"/>
    </source>
</evidence>
<evidence type="ECO:0000313" key="16">
    <source>
        <dbReference type="EMBL" id="GJD53042.1"/>
    </source>
</evidence>
<comment type="caution">
    <text evidence="16">The sequence shown here is derived from an EMBL/GenBank/DDBJ whole genome shotgun (WGS) entry which is preliminary data.</text>
</comment>
<evidence type="ECO:0000256" key="6">
    <source>
        <dbReference type="ARBA" id="ARBA00022676"/>
    </source>
</evidence>
<dbReference type="InterPro" id="IPR012338">
    <property type="entry name" value="Beta-lactam/transpept-like"/>
</dbReference>
<keyword evidence="8" id="KW-0378">Hydrolase</keyword>
<keyword evidence="9" id="KW-0511">Multifunctional enzyme</keyword>
<comment type="catalytic activity">
    <reaction evidence="11">
        <text>[GlcNAc-(1-&gt;4)-Mur2Ac(oyl-L-Ala-gamma-D-Glu-L-Lys-D-Ala-D-Ala)](n)-di-trans,octa-cis-undecaprenyl diphosphate + beta-D-GlcNAc-(1-&gt;4)-Mur2Ac(oyl-L-Ala-gamma-D-Glu-L-Lys-D-Ala-D-Ala)-di-trans,octa-cis-undecaprenyl diphosphate = [GlcNAc-(1-&gt;4)-Mur2Ac(oyl-L-Ala-gamma-D-Glu-L-Lys-D-Ala-D-Ala)](n+1)-di-trans,octa-cis-undecaprenyl diphosphate + di-trans,octa-cis-undecaprenyl diphosphate + H(+)</text>
        <dbReference type="Rhea" id="RHEA:23708"/>
        <dbReference type="Rhea" id="RHEA-COMP:9602"/>
        <dbReference type="Rhea" id="RHEA-COMP:9603"/>
        <dbReference type="ChEBI" id="CHEBI:15378"/>
        <dbReference type="ChEBI" id="CHEBI:58405"/>
        <dbReference type="ChEBI" id="CHEBI:60033"/>
        <dbReference type="ChEBI" id="CHEBI:78435"/>
        <dbReference type="EC" id="2.4.99.28"/>
    </reaction>
</comment>
<dbReference type="Pfam" id="PF00905">
    <property type="entry name" value="Transpeptidase"/>
    <property type="match status" value="1"/>
</dbReference>
<comment type="pathway">
    <text evidence="1">Cell wall biogenesis; peptidoglycan biosynthesis.</text>
</comment>
<gene>
    <name evidence="16" type="primary">pbpF</name>
    <name evidence="16" type="ORF">OPKNFCMD_5812</name>
</gene>
<dbReference type="InterPro" id="IPR001264">
    <property type="entry name" value="Glyco_trans_51"/>
</dbReference>
<organism evidence="16 17">
    <name type="scientific">Methylobacterium crusticola</name>
    <dbReference type="NCBI Taxonomy" id="1697972"/>
    <lineage>
        <taxon>Bacteria</taxon>
        <taxon>Pseudomonadati</taxon>
        <taxon>Pseudomonadota</taxon>
        <taxon>Alphaproteobacteria</taxon>
        <taxon>Hyphomicrobiales</taxon>
        <taxon>Methylobacteriaceae</taxon>
        <taxon>Methylobacterium</taxon>
    </lineage>
</organism>
<dbReference type="InterPro" id="IPR001460">
    <property type="entry name" value="PCN-bd_Tpept"/>
</dbReference>
<feature type="region of interest" description="Disordered" evidence="12">
    <location>
        <begin position="585"/>
        <end position="655"/>
    </location>
</feature>
<proteinExistence type="inferred from homology"/>
<dbReference type="PANTHER" id="PTHR32282">
    <property type="entry name" value="BINDING PROTEIN TRANSPEPTIDASE, PUTATIVE-RELATED"/>
    <property type="match status" value="1"/>
</dbReference>
<keyword evidence="7" id="KW-0808">Transferase</keyword>
<dbReference type="InterPro" id="IPR036950">
    <property type="entry name" value="PBP_transglycosylase"/>
</dbReference>
<comment type="similarity">
    <text evidence="3">In the N-terminal section; belongs to the glycosyltransferase 51 family.</text>
</comment>
<evidence type="ECO:0000256" key="4">
    <source>
        <dbReference type="ARBA" id="ARBA00022645"/>
    </source>
</evidence>
<dbReference type="EMBL" id="BPQH01000024">
    <property type="protein sequence ID" value="GJD53042.1"/>
    <property type="molecule type" value="Genomic_DNA"/>
</dbReference>
<evidence type="ECO:0000256" key="11">
    <source>
        <dbReference type="ARBA" id="ARBA00049902"/>
    </source>
</evidence>
<name>A0ABQ4R6J1_9HYPH</name>
<keyword evidence="13" id="KW-0732">Signal</keyword>
<evidence type="ECO:0000256" key="7">
    <source>
        <dbReference type="ARBA" id="ARBA00022679"/>
    </source>
</evidence>
<dbReference type="PANTHER" id="PTHR32282:SF33">
    <property type="entry name" value="PEPTIDOGLYCAN GLYCOSYLTRANSFERASE"/>
    <property type="match status" value="1"/>
</dbReference>
<dbReference type="RefSeq" id="WP_128562363.1">
    <property type="nucleotide sequence ID" value="NZ_BPQH01000024.1"/>
</dbReference>
<reference evidence="16" key="1">
    <citation type="journal article" date="2021" name="Front. Microbiol.">
        <title>Comprehensive Comparative Genomics and Phenotyping of Methylobacterium Species.</title>
        <authorList>
            <person name="Alessa O."/>
            <person name="Ogura Y."/>
            <person name="Fujitani Y."/>
            <person name="Takami H."/>
            <person name="Hayashi T."/>
            <person name="Sahin N."/>
            <person name="Tani A."/>
        </authorList>
    </citation>
    <scope>NUCLEOTIDE SEQUENCE</scope>
    <source>
        <strain evidence="16">KCTC 52305</strain>
    </source>
</reference>
<reference evidence="16" key="2">
    <citation type="submission" date="2021-08" db="EMBL/GenBank/DDBJ databases">
        <authorList>
            <person name="Tani A."/>
            <person name="Ola A."/>
            <person name="Ogura Y."/>
            <person name="Katsura K."/>
            <person name="Hayashi T."/>
        </authorList>
    </citation>
    <scope>NUCLEOTIDE SEQUENCE</scope>
    <source>
        <strain evidence="16">KCTC 52305</strain>
    </source>
</reference>
<dbReference type="Gene3D" id="1.10.3810.10">
    <property type="entry name" value="Biosynthetic peptidoglycan transglycosylase-like"/>
    <property type="match status" value="1"/>
</dbReference>
<sequence>MRHLVGLALLGAVALAAPARAGSPDAPSVWDLEPAALRTLVAAPQVMVTRTATGWDAYCRCPVALRPDEIPEAMKTAIIAVEDRRYMDHGGVDLIALAGVLRGGLSRGGSTIPMQLLKNLVFHDLRGGDLLSRLERKGSEVWHAGVVDGAVGKQALLAAYLNQIEFGGREIVGLYRASRHYFRKEPRDLTLFECALLAGMVQAPARFNPLKETTRERAYERARLVLALMVRQGRISQAERLRAERAGVRPGLMPEFRIQVQPFTEWIAQTWAPRYVREGETLRFFVTLDPRVQRVAEEALSGMVAAGAIPPEYEAGAVMMTGDGRVRAMIGAVDWARRPFNAAVKTSVQPGSTAKLPLLVAACEAGRAPGSRVVDLPVTASWPSNGALGYRGETTLVEAVASSRNAASVRLTQELGVARVAEASRRLGLDPGPEPDAGFVLGSYSTSVMAVTAAYAAVASGGLRAEPAGVLAVVDGRGQVRANFLDPVRARVVPRRCVAPTRGILREVVRSGTGRNAALGRWEAYGKTGTTTGNADAWFVGWSEGRVLGVWMGRRHDASGEGLAGRGAPAAYFRQVSARVNEMMDARASRRPVRSETPVAGTQDPAGPRRPAGRPPAHARPSPDPAALPKLASRPRPWPPREPTPWFRLEDEEPW</sequence>
<protein>
    <recommendedName>
        <fullName evidence="10">peptidoglycan glycosyltransferase</fullName>
        <ecNumber evidence="10">2.4.99.28</ecNumber>
    </recommendedName>
</protein>
<evidence type="ECO:0000313" key="17">
    <source>
        <dbReference type="Proteomes" id="UP001055167"/>
    </source>
</evidence>
<feature type="compositionally biased region" description="Low complexity" evidence="12">
    <location>
        <begin position="605"/>
        <end position="620"/>
    </location>
</feature>
<evidence type="ECO:0000256" key="1">
    <source>
        <dbReference type="ARBA" id="ARBA00004752"/>
    </source>
</evidence>
<evidence type="ECO:0000259" key="14">
    <source>
        <dbReference type="Pfam" id="PF00905"/>
    </source>
</evidence>
<accession>A0ABQ4R6J1</accession>
<keyword evidence="5" id="KW-0645">Protease</keyword>
<evidence type="ECO:0000256" key="3">
    <source>
        <dbReference type="ARBA" id="ARBA00007739"/>
    </source>
</evidence>
<feature type="chain" id="PRO_5046659481" description="peptidoglycan glycosyltransferase" evidence="13">
    <location>
        <begin position="22"/>
        <end position="655"/>
    </location>
</feature>
<dbReference type="Proteomes" id="UP001055167">
    <property type="component" value="Unassembled WGS sequence"/>
</dbReference>
<evidence type="ECO:0000256" key="10">
    <source>
        <dbReference type="ARBA" id="ARBA00044770"/>
    </source>
</evidence>
<feature type="domain" description="Penicillin-binding protein transpeptidase" evidence="14">
    <location>
        <begin position="323"/>
        <end position="544"/>
    </location>
</feature>
<dbReference type="InterPro" id="IPR050396">
    <property type="entry name" value="Glycosyltr_51/Transpeptidase"/>
</dbReference>
<dbReference type="SUPFAM" id="SSF53955">
    <property type="entry name" value="Lysozyme-like"/>
    <property type="match status" value="1"/>
</dbReference>